<keyword evidence="2 3" id="KW-0143">Chaperone</keyword>
<evidence type="ECO:0000256" key="2">
    <source>
        <dbReference type="ARBA" id="ARBA00023186"/>
    </source>
</evidence>
<accession>A0A941JTM6</accession>
<evidence type="ECO:0000256" key="1">
    <source>
        <dbReference type="ARBA" id="ARBA00022988"/>
    </source>
</evidence>
<comment type="subunit">
    <text evidence="3">UreD, UreF and UreG form a complex that acts as a GTP-hydrolysis-dependent molecular chaperone, activating the urease apoprotein by helping to assemble the nickel containing metallocenter of UreC. The UreE protein probably delivers the nickel.</text>
</comment>
<dbReference type="Pfam" id="PF01730">
    <property type="entry name" value="UreF"/>
    <property type="match status" value="1"/>
</dbReference>
<name>A0A941JTM6_9CHRO</name>
<proteinExistence type="inferred from homology"/>
<evidence type="ECO:0000256" key="3">
    <source>
        <dbReference type="HAMAP-Rule" id="MF_01385"/>
    </source>
</evidence>
<evidence type="ECO:0000313" key="4">
    <source>
        <dbReference type="EMBL" id="MBR8828972.1"/>
    </source>
</evidence>
<dbReference type="Gene3D" id="1.10.4190.10">
    <property type="entry name" value="Urease accessory protein UreF"/>
    <property type="match status" value="1"/>
</dbReference>
<reference evidence="4" key="1">
    <citation type="submission" date="2021-02" db="EMBL/GenBank/DDBJ databases">
        <title>Metagenome analyses of Stigonema ocellatum DSM 106950, Chlorogloea purpurea SAG 13.99 and Gomphosphaeria aponina DSM 107014.</title>
        <authorList>
            <person name="Marter P."/>
            <person name="Huang S."/>
        </authorList>
    </citation>
    <scope>NUCLEOTIDE SEQUENCE</scope>
    <source>
        <strain evidence="4">JP213</strain>
    </source>
</reference>
<dbReference type="PANTHER" id="PTHR33620:SF1">
    <property type="entry name" value="UREASE ACCESSORY PROTEIN F"/>
    <property type="match status" value="1"/>
</dbReference>
<dbReference type="EMBL" id="JADQBC010000099">
    <property type="protein sequence ID" value="MBR8828972.1"/>
    <property type="molecule type" value="Genomic_DNA"/>
</dbReference>
<comment type="function">
    <text evidence="3">Required for maturation of urease via the functional incorporation of the urease nickel metallocenter.</text>
</comment>
<dbReference type="PANTHER" id="PTHR33620">
    <property type="entry name" value="UREASE ACCESSORY PROTEIN F"/>
    <property type="match status" value="1"/>
</dbReference>
<dbReference type="PIRSF" id="PIRSF009467">
    <property type="entry name" value="Ureas_acces_UreF"/>
    <property type="match status" value="1"/>
</dbReference>
<dbReference type="HAMAP" id="MF_01385">
    <property type="entry name" value="UreF"/>
    <property type="match status" value="1"/>
</dbReference>
<comment type="caution">
    <text evidence="4">The sequence shown here is derived from an EMBL/GenBank/DDBJ whole genome shotgun (WGS) entry which is preliminary data.</text>
</comment>
<dbReference type="Proteomes" id="UP000767446">
    <property type="component" value="Unassembled WGS sequence"/>
</dbReference>
<gene>
    <name evidence="3" type="primary">ureF</name>
    <name evidence="4" type="ORF">DSM107014_13915</name>
</gene>
<evidence type="ECO:0000313" key="5">
    <source>
        <dbReference type="Proteomes" id="UP000767446"/>
    </source>
</evidence>
<dbReference type="InterPro" id="IPR002639">
    <property type="entry name" value="UreF"/>
</dbReference>
<dbReference type="GO" id="GO:0016151">
    <property type="term" value="F:nickel cation binding"/>
    <property type="evidence" value="ECO:0007669"/>
    <property type="project" value="UniProtKB-UniRule"/>
</dbReference>
<protein>
    <recommendedName>
        <fullName evidence="3">Urease accessory protein UreF</fullName>
    </recommendedName>
</protein>
<comment type="similarity">
    <text evidence="3">Belongs to the UreF family.</text>
</comment>
<dbReference type="InterPro" id="IPR038277">
    <property type="entry name" value="UreF_sf"/>
</dbReference>
<organism evidence="4 5">
    <name type="scientific">Gomphosphaeria aponina SAG 52.96 = DSM 107014</name>
    <dbReference type="NCBI Taxonomy" id="1521640"/>
    <lineage>
        <taxon>Bacteria</taxon>
        <taxon>Bacillati</taxon>
        <taxon>Cyanobacteriota</taxon>
        <taxon>Cyanophyceae</taxon>
        <taxon>Oscillatoriophycideae</taxon>
        <taxon>Chroococcales</taxon>
        <taxon>Gomphosphaeriaceae</taxon>
        <taxon>Gomphosphaeria</taxon>
    </lineage>
</organism>
<keyword evidence="1 3" id="KW-0996">Nickel insertion</keyword>
<keyword evidence="3" id="KW-0963">Cytoplasm</keyword>
<comment type="subcellular location">
    <subcellularLocation>
        <location evidence="3">Cytoplasm</location>
    </subcellularLocation>
</comment>
<dbReference type="GO" id="GO:0005737">
    <property type="term" value="C:cytoplasm"/>
    <property type="evidence" value="ECO:0007669"/>
    <property type="project" value="UniProtKB-SubCell"/>
</dbReference>
<dbReference type="AlphaFoldDB" id="A0A941JTM6"/>
<sequence length="229" mass="25511">MPNHSRPVPSLLYLLQLASPSLPVGAYSYSEGLETLVFNGIINNQENLRNWLENQLKYGAINLEAALMLRAYQSIAHQNLATLTSWNNWASAAKETKELRQQSWQMGQSLLKLLMDCEPELKTVASAMNLPCNYAVAFGIGAAYWQIEPRATIMGYLHSWTANLISAGVKLIPLGQTAGQQILLGLQNIIIETTEEILTLKDEELQSCGWGLALASMSHENQYTRLFRS</sequence>